<dbReference type="Proteomes" id="UP000504604">
    <property type="component" value="Linkage group LG11"/>
</dbReference>
<dbReference type="RefSeq" id="XP_011093753.1">
    <property type="nucleotide sequence ID" value="XM_011095451.2"/>
</dbReference>
<dbReference type="GeneID" id="105173632"/>
<accession>A0A6I9U137</accession>
<dbReference type="OrthoDB" id="1932113at2759"/>
<organism evidence="2 3">
    <name type="scientific">Sesamum indicum</name>
    <name type="common">Oriental sesame</name>
    <name type="synonym">Sesamum orientale</name>
    <dbReference type="NCBI Taxonomy" id="4182"/>
    <lineage>
        <taxon>Eukaryota</taxon>
        <taxon>Viridiplantae</taxon>
        <taxon>Streptophyta</taxon>
        <taxon>Embryophyta</taxon>
        <taxon>Tracheophyta</taxon>
        <taxon>Spermatophyta</taxon>
        <taxon>Magnoliopsida</taxon>
        <taxon>eudicotyledons</taxon>
        <taxon>Gunneridae</taxon>
        <taxon>Pentapetalae</taxon>
        <taxon>asterids</taxon>
        <taxon>lamiids</taxon>
        <taxon>Lamiales</taxon>
        <taxon>Pedaliaceae</taxon>
        <taxon>Sesamum</taxon>
    </lineage>
</organism>
<dbReference type="AlphaFoldDB" id="A0A6I9U137"/>
<evidence type="ECO:0000313" key="2">
    <source>
        <dbReference type="Proteomes" id="UP000504604"/>
    </source>
</evidence>
<dbReference type="PANTHER" id="PTHR35277:SF10">
    <property type="entry name" value="OS09G0363700 PROTEIN"/>
    <property type="match status" value="1"/>
</dbReference>
<dbReference type="FunCoup" id="A0A6I9U137">
    <property type="interactions" value="42"/>
</dbReference>
<feature type="compositionally biased region" description="Basic residues" evidence="1">
    <location>
        <begin position="38"/>
        <end position="47"/>
    </location>
</feature>
<sequence length="272" mass="30577">MAESKPDPSSNSLSGKDVNEPNVFERAKEEIVAVLHHERNRHHHHKETHGLREDIDVNSSMSDVKAPNVFERAKEEIEALVEAFHAKKESKDDGSPLYRETRENGSKDSLKSKKSGSHSHHHKETHGLRDDIDVNTSMSDVKAPNVFERAKEEIEALVEAFHSKKESKSDGLPLYGETRDNGAKDSLKSNKSDSDSELAEKRVKAPNLILKAKEEKSPKHKPHHKETHGMSDDIDENTPISQVKGPSVFERAKEEIEALIETIHTKKDSGDR</sequence>
<gene>
    <name evidence="3" type="primary">LOC105173632</name>
</gene>
<feature type="compositionally biased region" description="Basic and acidic residues" evidence="1">
    <location>
        <begin position="177"/>
        <end position="203"/>
    </location>
</feature>
<keyword evidence="2" id="KW-1185">Reference proteome</keyword>
<feature type="region of interest" description="Disordered" evidence="1">
    <location>
        <begin position="84"/>
        <end position="136"/>
    </location>
</feature>
<feature type="region of interest" description="Disordered" evidence="1">
    <location>
        <begin position="160"/>
        <end position="246"/>
    </location>
</feature>
<dbReference type="InParanoid" id="A0A6I9U137"/>
<proteinExistence type="predicted"/>
<dbReference type="KEGG" id="sind:105173632"/>
<name>A0A6I9U137_SESIN</name>
<evidence type="ECO:0000256" key="1">
    <source>
        <dbReference type="SAM" id="MobiDB-lite"/>
    </source>
</evidence>
<feature type="region of interest" description="Disordered" evidence="1">
    <location>
        <begin position="37"/>
        <end position="67"/>
    </location>
</feature>
<dbReference type="PANTHER" id="PTHR35277">
    <property type="entry name" value="OS09G0363700 PROTEIN"/>
    <property type="match status" value="1"/>
</dbReference>
<feature type="region of interest" description="Disordered" evidence="1">
    <location>
        <begin position="1"/>
        <end position="25"/>
    </location>
</feature>
<evidence type="ECO:0000313" key="3">
    <source>
        <dbReference type="RefSeq" id="XP_011093753.1"/>
    </source>
</evidence>
<feature type="compositionally biased region" description="Basic and acidic residues" evidence="1">
    <location>
        <begin position="84"/>
        <end position="111"/>
    </location>
</feature>
<feature type="compositionally biased region" description="Basic residues" evidence="1">
    <location>
        <begin position="112"/>
        <end position="124"/>
    </location>
</feature>
<reference evidence="3" key="1">
    <citation type="submission" date="2025-08" db="UniProtKB">
        <authorList>
            <consortium name="RefSeq"/>
        </authorList>
    </citation>
    <scope>IDENTIFICATION</scope>
</reference>
<protein>
    <submittedName>
        <fullName evidence="3">Uncharacterized protein LOC105173632</fullName>
    </submittedName>
</protein>